<name>A0A212C4R7_CEREH</name>
<dbReference type="Proteomes" id="UP000242450">
    <property type="component" value="Chromosome 29"/>
</dbReference>
<reference evidence="1 2" key="1">
    <citation type="journal article" date="2018" name="Mol. Genet. Genomics">
        <title>The red deer Cervus elaphus genome CerEla1.0: sequencing, annotating, genes, and chromosomes.</title>
        <authorList>
            <person name="Bana N.A."/>
            <person name="Nyiri A."/>
            <person name="Nagy J."/>
            <person name="Frank K."/>
            <person name="Nagy T."/>
            <person name="Steger V."/>
            <person name="Schiller M."/>
            <person name="Lakatos P."/>
            <person name="Sugar L."/>
            <person name="Horn P."/>
            <person name="Barta E."/>
            <person name="Orosz L."/>
        </authorList>
    </citation>
    <scope>NUCLEOTIDE SEQUENCE [LARGE SCALE GENOMIC DNA]</scope>
    <source>
        <strain evidence="1">Hungarian</strain>
    </source>
</reference>
<protein>
    <submittedName>
        <fullName evidence="1">Uncharacterized protein</fullName>
    </submittedName>
</protein>
<accession>A0A212C4R7</accession>
<gene>
    <name evidence="1" type="ORF">Celaphus_00018272</name>
</gene>
<feature type="non-terminal residue" evidence="1">
    <location>
        <position position="71"/>
    </location>
</feature>
<comment type="caution">
    <text evidence="1">The sequence shown here is derived from an EMBL/GenBank/DDBJ whole genome shotgun (WGS) entry which is preliminary data.</text>
</comment>
<dbReference type="AlphaFoldDB" id="A0A212C4R7"/>
<sequence>VNTATFHCTLSEVVTENDSRFTWCRKPHRILLIRRFKSLRILLKLARPWRGAMLLPVKGFDVESLALSTSQ</sequence>
<feature type="non-terminal residue" evidence="1">
    <location>
        <position position="1"/>
    </location>
</feature>
<proteinExistence type="predicted"/>
<dbReference type="EMBL" id="MKHE01000029">
    <property type="protein sequence ID" value="OWK00990.1"/>
    <property type="molecule type" value="Genomic_DNA"/>
</dbReference>
<keyword evidence="2" id="KW-1185">Reference proteome</keyword>
<evidence type="ECO:0000313" key="1">
    <source>
        <dbReference type="EMBL" id="OWK00990.1"/>
    </source>
</evidence>
<organism evidence="1 2">
    <name type="scientific">Cervus elaphus hippelaphus</name>
    <name type="common">European red deer</name>
    <dbReference type="NCBI Taxonomy" id="46360"/>
    <lineage>
        <taxon>Eukaryota</taxon>
        <taxon>Metazoa</taxon>
        <taxon>Chordata</taxon>
        <taxon>Craniata</taxon>
        <taxon>Vertebrata</taxon>
        <taxon>Euteleostomi</taxon>
        <taxon>Mammalia</taxon>
        <taxon>Eutheria</taxon>
        <taxon>Laurasiatheria</taxon>
        <taxon>Artiodactyla</taxon>
        <taxon>Ruminantia</taxon>
        <taxon>Pecora</taxon>
        <taxon>Cervidae</taxon>
        <taxon>Cervinae</taxon>
        <taxon>Cervus</taxon>
    </lineage>
</organism>
<evidence type="ECO:0000313" key="2">
    <source>
        <dbReference type="Proteomes" id="UP000242450"/>
    </source>
</evidence>